<keyword evidence="4" id="KW-0238">DNA-binding</keyword>
<gene>
    <name evidence="9" type="ORF">CB0940_05930</name>
</gene>
<dbReference type="AlphaFoldDB" id="A0A2G5HZA5"/>
<evidence type="ECO:0000256" key="5">
    <source>
        <dbReference type="ARBA" id="ARBA00023163"/>
    </source>
</evidence>
<dbReference type="PANTHER" id="PTHR31313">
    <property type="entry name" value="TY1 ENHANCER ACTIVATOR"/>
    <property type="match status" value="1"/>
</dbReference>
<feature type="region of interest" description="Disordered" evidence="7">
    <location>
        <begin position="1"/>
        <end position="46"/>
    </location>
</feature>
<dbReference type="Proteomes" id="UP000230605">
    <property type="component" value="Chromosome 2"/>
</dbReference>
<evidence type="ECO:0000256" key="7">
    <source>
        <dbReference type="SAM" id="MobiDB-lite"/>
    </source>
</evidence>
<evidence type="ECO:0000256" key="1">
    <source>
        <dbReference type="ARBA" id="ARBA00022723"/>
    </source>
</evidence>
<keyword evidence="5" id="KW-0804">Transcription</keyword>
<reference evidence="9 10" key="1">
    <citation type="submission" date="2015-10" db="EMBL/GenBank/DDBJ databases">
        <title>The cercosporin biosynthetic gene cluster was horizontally transferred to several fungal lineages and shown to be expanded in Cercospora beticola based on microsynteny with recipient genomes.</title>
        <authorList>
            <person name="De Jonge R."/>
            <person name="Ebert M.K."/>
            <person name="Suttle J.C."/>
            <person name="Jurick Ii W.M."/>
            <person name="Secor G.A."/>
            <person name="Thomma B.P."/>
            <person name="Van De Peer Y."/>
            <person name="Bolton M.D."/>
        </authorList>
    </citation>
    <scope>NUCLEOTIDE SEQUENCE [LARGE SCALE GENOMIC DNA]</scope>
    <source>
        <strain evidence="9 10">09-40</strain>
    </source>
</reference>
<keyword evidence="6" id="KW-0539">Nucleus</keyword>
<dbReference type="EMBL" id="LKMD01000102">
    <property type="protein sequence ID" value="PIA97885.1"/>
    <property type="molecule type" value="Genomic_DNA"/>
</dbReference>
<evidence type="ECO:0000256" key="2">
    <source>
        <dbReference type="ARBA" id="ARBA00022833"/>
    </source>
</evidence>
<dbReference type="Pfam" id="PF04082">
    <property type="entry name" value="Fungal_trans"/>
    <property type="match status" value="1"/>
</dbReference>
<evidence type="ECO:0000256" key="6">
    <source>
        <dbReference type="ARBA" id="ARBA00023242"/>
    </source>
</evidence>
<keyword evidence="2" id="KW-0862">Zinc</keyword>
<feature type="compositionally biased region" description="Low complexity" evidence="7">
    <location>
        <begin position="8"/>
        <end position="18"/>
    </location>
</feature>
<name>A0A2G5HZA5_CERBT</name>
<dbReference type="PANTHER" id="PTHR31313:SF81">
    <property type="entry name" value="TY1 ENHANCER ACTIVATOR"/>
    <property type="match status" value="1"/>
</dbReference>
<dbReference type="CDD" id="cd12148">
    <property type="entry name" value="fungal_TF_MHR"/>
    <property type="match status" value="1"/>
</dbReference>
<evidence type="ECO:0000259" key="8">
    <source>
        <dbReference type="SMART" id="SM00906"/>
    </source>
</evidence>
<accession>A0A2G5HZA5</accession>
<dbReference type="InterPro" id="IPR051615">
    <property type="entry name" value="Transcr_Regulatory_Elem"/>
</dbReference>
<evidence type="ECO:0000256" key="3">
    <source>
        <dbReference type="ARBA" id="ARBA00023015"/>
    </source>
</evidence>
<dbReference type="GO" id="GO:0003677">
    <property type="term" value="F:DNA binding"/>
    <property type="evidence" value="ECO:0007669"/>
    <property type="project" value="UniProtKB-KW"/>
</dbReference>
<comment type="caution">
    <text evidence="9">The sequence shown here is derived from an EMBL/GenBank/DDBJ whole genome shotgun (WGS) entry which is preliminary data.</text>
</comment>
<feature type="domain" description="Xylanolytic transcriptional activator regulatory" evidence="8">
    <location>
        <begin position="255"/>
        <end position="329"/>
    </location>
</feature>
<keyword evidence="1" id="KW-0479">Metal-binding</keyword>
<evidence type="ECO:0000313" key="9">
    <source>
        <dbReference type="EMBL" id="PIA97885.1"/>
    </source>
</evidence>
<evidence type="ECO:0000313" key="10">
    <source>
        <dbReference type="Proteomes" id="UP000230605"/>
    </source>
</evidence>
<organism evidence="9 10">
    <name type="scientific">Cercospora beticola</name>
    <name type="common">Sugarbeet leaf spot fungus</name>
    <dbReference type="NCBI Taxonomy" id="122368"/>
    <lineage>
        <taxon>Eukaryota</taxon>
        <taxon>Fungi</taxon>
        <taxon>Dikarya</taxon>
        <taxon>Ascomycota</taxon>
        <taxon>Pezizomycotina</taxon>
        <taxon>Dothideomycetes</taxon>
        <taxon>Dothideomycetidae</taxon>
        <taxon>Mycosphaerellales</taxon>
        <taxon>Mycosphaerellaceae</taxon>
        <taxon>Cercospora</taxon>
    </lineage>
</organism>
<dbReference type="OrthoDB" id="2154091at2759"/>
<proteinExistence type="predicted"/>
<dbReference type="GO" id="GO:0006351">
    <property type="term" value="P:DNA-templated transcription"/>
    <property type="evidence" value="ECO:0007669"/>
    <property type="project" value="InterPro"/>
</dbReference>
<dbReference type="GO" id="GO:0008270">
    <property type="term" value="F:zinc ion binding"/>
    <property type="evidence" value="ECO:0007669"/>
    <property type="project" value="InterPro"/>
</dbReference>
<evidence type="ECO:0000256" key="4">
    <source>
        <dbReference type="ARBA" id="ARBA00023125"/>
    </source>
</evidence>
<protein>
    <recommendedName>
        <fullName evidence="8">Xylanolytic transcriptional activator regulatory domain-containing protein</fullName>
    </recommendedName>
</protein>
<keyword evidence="3" id="KW-0805">Transcription regulation</keyword>
<sequence>MSMQQDSTAACTLTTVTTNESQDSQPTPPREADERGQSGVVPETLDPLNTGSITDCIVDDAHLPSRQEHIPITVPGSVVSHIASIRARKSVNAMDRRLRYFYFGPVTNSAVLLSQDELDIECPSTDGPDGRRARALIRSVSHETHDYLMTLYWSSFNQVLPVINRKAYEDDFTSRSVGYYSNLLHLCQLAMGFRFSDKTRQDMKALARGSFESIFHQEAKYMIDTEIEQPRGLPTISALLLMGDLECGVGRDNVGWMMHAMAIRIALDLRLNLAPSHCETQLNQEAWLGRQTLWACTVYDCYWALFGQRPTTIKVEEIEVDLCTPNQDGADAFDPSKGEAFSAGRVYGALLELMSIAGRIYSDPETLRTPRISELHKTSLKRELQCWYAQLDGSLTLTPENIREASPDMFLLHQQYHSMLILLHWPLVESPGVGGITNYFDMTQQRQREVMNALHICRKSAVAVTRIYQEYMKRFDPTKLFITCVQHIVTAASALIASCQIGGVSSDTCIQQLRILSTVITAAATTYKPAGIIRTLLEEALTELSLDLPYRLGSSSSAPLDTLVNLNGDTFEWNLAHFVNDTCTEPEESWVSCLLHNSGRAEQFAYS</sequence>
<dbReference type="SMART" id="SM00906">
    <property type="entry name" value="Fungal_trans"/>
    <property type="match status" value="1"/>
</dbReference>
<dbReference type="InterPro" id="IPR007219">
    <property type="entry name" value="XnlR_reg_dom"/>
</dbReference>